<evidence type="ECO:0000259" key="4">
    <source>
        <dbReference type="Pfam" id="PF06761"/>
    </source>
</evidence>
<sequence length="1316" mass="143832">MQRIWQFLTNTRTLAVVGFVALACFLFLAADALQIDGIWVVVFLVAILLIWGLVVLYRKQRTKTASKNFSSMLEGQAEKGSDKPSVVGRDETETIRKRMLEAISTIKNSKLGEKSGATALYELPWYMIIGNPAAGKSTAVANSGLQFPLADKNSNIVQGVGGTRNCDWFFTTDGILLDTAGRYSVHEEDRAEWFSFLGLLKKHRSRAPINGIIIAVSVAELAGNRPEFGINLAKNLRQRVQELTEKLEVFAPVYVMFTKADLITGFTEFFVDMDRGEKDRVWGATLPYSRKTSSQDVLAYFDERFDELFEGLKEISLANMALSRGDRLPPGVLTFPLEFAAVKSSLRAFIATLFEENPFQFKPVFRGFYFTSALQEGSGLSTSSERIAERFDLKLQALERPEIHSKHGFFLLNLFRKVIFADKDLVSQYASRHKTRLRYTMFFAATAFVGLALAGWSWSYMGNRQLTANVQADLDKAIKLQEKRLDLQSRFEAMEILQDRIEQLQKYDNHRPLSLGFGLYQGELLEQKLREEYFAGIKDIMLKPVTANIESFLSEMNAHAGSLEPMSRPVQLVAGAAQPAAGAAAAASTAAAQAANAGSTQQYKDSSPTNVEDGYNALKTYLMLSDRSRAESSHLNDQLTRFWRGWLESNRGNMTREQMIRSAERLMSFYLSQVSDPSWPTIESKLTLVDQSRDNLRRVVRGMAARDRVYADIKARASTRFPSITVASIVGDQDKELIVGSYAIPGTFTRDAWEKFVQGAFKEAANKELQSADWVLKTASSDDLTLEGSPEQIQKALVTQYKTEYAKEWQKFMQGANIADLGGFDNAVKAMNRFGDPSTSPINKFITAVYQQTSWDNPSLLNTGLGRAQSGFIAWFKQTILRQAPSGVNVNVNLNANTDPTAAPMGPVGKEFAGVARMVTAKDKDATLMRGYMESLSKLRTRFNQIKNQGDTGPGANQLMQQTLNGSGSELADALKYVDEQMLVGMSDSQKQAIRPILVRPLIQAFAVTIKPTEAEMNRTWLAQVYSPFEKTLAEKYPFAANSKIEATSAEIGQTFGPDGSIAKFVNSSMGPLVVRRGDTLAAKTWADMGITLSPTMVSSFARWVAPLGASSAAAGGSAGGADAQTVFQIQALPAGGTTEYTIEIDGQQLRYRNTQAQWTNFVWPNPQGVAGARITAVTFDGRTVEIANQPGRFGLERLINTAVRKRKDGNFELSWTNENITVPINLKIISSPQVSAKSPDGGAQQGQGFRGMRLPETIVGTAASPVSNPAAPAVGAAPAPAVGAAGTAPAPATTAAAAPAAVAPATVATAGGAAQ</sequence>
<feature type="transmembrane region" description="Helical" evidence="2">
    <location>
        <begin position="38"/>
        <end position="57"/>
    </location>
</feature>
<dbReference type="PANTHER" id="PTHR36153">
    <property type="entry name" value="INNER MEMBRANE PROTEIN-RELATED"/>
    <property type="match status" value="1"/>
</dbReference>
<dbReference type="InterPro" id="IPR027417">
    <property type="entry name" value="P-loop_NTPase"/>
</dbReference>
<dbReference type="InterPro" id="IPR048677">
    <property type="entry name" value="TssM1_hel"/>
</dbReference>
<dbReference type="SUPFAM" id="SSF52540">
    <property type="entry name" value="P-loop containing nucleoside triphosphate hydrolases"/>
    <property type="match status" value="1"/>
</dbReference>
<dbReference type="RefSeq" id="WP_061538256.1">
    <property type="nucleotide sequence ID" value="NZ_CP013232.1"/>
</dbReference>
<reference evidence="7 8" key="1">
    <citation type="submission" date="2015-11" db="EMBL/GenBank/DDBJ databases">
        <title>Exploring the genomic traits of fungus-feeding bacterial genus Collimonas.</title>
        <authorList>
            <person name="Song C."/>
            <person name="Schmidt R."/>
            <person name="de Jager V."/>
            <person name="Krzyzanowska D."/>
            <person name="Jongedijk E."/>
            <person name="Cankar K."/>
            <person name="Beekwilder J."/>
            <person name="van Veen A."/>
            <person name="de Boer W."/>
            <person name="van Veen J.A."/>
            <person name="Garbeva P."/>
        </authorList>
    </citation>
    <scope>NUCLEOTIDE SEQUENCE [LARGE SCALE GENOMIC DNA]</scope>
    <source>
        <strain evidence="7 8">Ter6</strain>
    </source>
</reference>
<feature type="domain" description="Type VI secretion system IcmF C-terminal" evidence="3">
    <location>
        <begin position="1128"/>
        <end position="1229"/>
    </location>
</feature>
<dbReference type="Pfam" id="PF21070">
    <property type="entry name" value="IcmF_helical"/>
    <property type="match status" value="1"/>
</dbReference>
<dbReference type="NCBIfam" id="TIGR03348">
    <property type="entry name" value="VI_IcmF"/>
    <property type="match status" value="1"/>
</dbReference>
<name>A0A127P4Q5_9BURK</name>
<dbReference type="Pfam" id="PF06761">
    <property type="entry name" value="IcmF-related"/>
    <property type="match status" value="1"/>
</dbReference>
<dbReference type="Proteomes" id="UP000072421">
    <property type="component" value="Chromosome"/>
</dbReference>
<dbReference type="EMBL" id="CP013232">
    <property type="protein sequence ID" value="AMO92819.1"/>
    <property type="molecule type" value="Genomic_DNA"/>
</dbReference>
<evidence type="ECO:0000313" key="8">
    <source>
        <dbReference type="Proteomes" id="UP000072421"/>
    </source>
</evidence>
<proteinExistence type="predicted"/>
<feature type="region of interest" description="Disordered" evidence="1">
    <location>
        <begin position="1273"/>
        <end position="1302"/>
    </location>
</feature>
<dbReference type="PATRIC" id="fig|158899.10.peg.87"/>
<evidence type="ECO:0000256" key="1">
    <source>
        <dbReference type="SAM" id="MobiDB-lite"/>
    </source>
</evidence>
<accession>A0A127P4Q5</accession>
<evidence type="ECO:0000313" key="7">
    <source>
        <dbReference type="EMBL" id="AMO92819.1"/>
    </source>
</evidence>
<keyword evidence="2" id="KW-1133">Transmembrane helix</keyword>
<protein>
    <submittedName>
        <fullName evidence="7">Intracellular multiplication macrophage-killing family protein</fullName>
    </submittedName>
</protein>
<organism evidence="7">
    <name type="scientific">Collimonas fungivorans</name>
    <dbReference type="NCBI Taxonomy" id="158899"/>
    <lineage>
        <taxon>Bacteria</taxon>
        <taxon>Pseudomonadati</taxon>
        <taxon>Pseudomonadota</taxon>
        <taxon>Betaproteobacteria</taxon>
        <taxon>Burkholderiales</taxon>
        <taxon>Oxalobacteraceae</taxon>
        <taxon>Collimonas</taxon>
    </lineage>
</organism>
<dbReference type="PANTHER" id="PTHR36153:SF1">
    <property type="entry name" value="TYPE VI SECRETION SYSTEM COMPONENT TSSM1"/>
    <property type="match status" value="1"/>
</dbReference>
<feature type="transmembrane region" description="Helical" evidence="2">
    <location>
        <begin position="12"/>
        <end position="32"/>
    </location>
</feature>
<feature type="transmembrane region" description="Helical" evidence="2">
    <location>
        <begin position="439"/>
        <end position="461"/>
    </location>
</feature>
<feature type="domain" description="IcmF-related" evidence="4">
    <location>
        <begin position="492"/>
        <end position="854"/>
    </location>
</feature>
<dbReference type="OrthoDB" id="9758229at2"/>
<gene>
    <name evidence="7" type="ORF">CFter6_0088</name>
</gene>
<dbReference type="Pfam" id="PF14331">
    <property type="entry name" value="IcmF-related_N"/>
    <property type="match status" value="1"/>
</dbReference>
<keyword evidence="2" id="KW-0812">Transmembrane</keyword>
<evidence type="ECO:0000259" key="3">
    <source>
        <dbReference type="Pfam" id="PF06744"/>
    </source>
</evidence>
<evidence type="ECO:0000256" key="2">
    <source>
        <dbReference type="SAM" id="Phobius"/>
    </source>
</evidence>
<dbReference type="InterPro" id="IPR053156">
    <property type="entry name" value="T6SS_TssM-like"/>
</dbReference>
<dbReference type="InterPro" id="IPR009612">
    <property type="entry name" value="IcmF-rel"/>
</dbReference>
<evidence type="ECO:0000259" key="6">
    <source>
        <dbReference type="Pfam" id="PF21070"/>
    </source>
</evidence>
<dbReference type="InterPro" id="IPR010623">
    <property type="entry name" value="IcmF_C"/>
</dbReference>
<feature type="domain" description="Type VI secretion system component TssM1 helical" evidence="6">
    <location>
        <begin position="1012"/>
        <end position="1101"/>
    </location>
</feature>
<evidence type="ECO:0000259" key="5">
    <source>
        <dbReference type="Pfam" id="PF14331"/>
    </source>
</evidence>
<dbReference type="InterPro" id="IPR025743">
    <property type="entry name" value="TssM1_N"/>
</dbReference>
<keyword evidence="2" id="KW-0472">Membrane</keyword>
<dbReference type="InterPro" id="IPR017731">
    <property type="entry name" value="TssM1-like"/>
</dbReference>
<feature type="domain" description="Type VI secretion system component TssM1 N-terminal" evidence="5">
    <location>
        <begin position="187"/>
        <end position="444"/>
    </location>
</feature>
<dbReference type="Pfam" id="PF06744">
    <property type="entry name" value="IcmF_C"/>
    <property type="match status" value="1"/>
</dbReference>
<dbReference type="PROSITE" id="PS51257">
    <property type="entry name" value="PROKAR_LIPOPROTEIN"/>
    <property type="match status" value="1"/>
</dbReference>